<comment type="caution">
    <text evidence="2">The sequence shown here is derived from an EMBL/GenBank/DDBJ whole genome shotgun (WGS) entry which is preliminary data.</text>
</comment>
<evidence type="ECO:0000256" key="1">
    <source>
        <dbReference type="SAM" id="MobiDB-lite"/>
    </source>
</evidence>
<gene>
    <name evidence="2" type="ORF">EVAR_83794_1</name>
</gene>
<dbReference type="AlphaFoldDB" id="A0A4C1WIB1"/>
<keyword evidence="3" id="KW-1185">Reference proteome</keyword>
<protein>
    <submittedName>
        <fullName evidence="2">Uncharacterized protein</fullName>
    </submittedName>
</protein>
<accession>A0A4C1WIB1</accession>
<feature type="region of interest" description="Disordered" evidence="1">
    <location>
        <begin position="434"/>
        <end position="459"/>
    </location>
</feature>
<name>A0A4C1WIB1_EUMVA</name>
<sequence>MDVKRVGRKKGKEKLTDKSNFGELLAHCTSKHVGTVKFTNENEIAPNRTLRNKCVNVLHLDPVSKSSKSTHKKKSKKKNANKKNVKVENKTFDNKKINSASYFGTNSDYQQNCDNLTKKLDDSVMVDKGLFPHRNEVPVLKCQTESNFIFNGFKSNQNSSVESLHCALDTHSLNEKTINGASYEKDSSVADDCPKSSLSPKVNVTFDLNSSESSLCRGNVINTTYDKTSTEKQSTEGNYLNKTFDKIEHEIISTDLDIKENVSQLKNHLTKNTLDNINQTMIDSKLELGTSLIRQETFTKESKTCVWQMETAPCATSTDITLQSGLTYVQSVKKDIAPAGCCIIPPTTSVEVIFKESDCRPKRSHTGAAALHTPVLHTSHILYTTIPAASSERKVKAPLRTQLPDFAALHRKQFARMESLDECQRRRALRAQRLIQSRPAHTPGDPQRKRALAAPPGGSYNRFGFKAQPAAVANAGMRMASETRARSRTLLQGVRTNRRFELLMKARRGAP</sequence>
<dbReference type="OrthoDB" id="6614499at2759"/>
<dbReference type="EMBL" id="BGZK01000553">
    <property type="protein sequence ID" value="GBP49845.1"/>
    <property type="molecule type" value="Genomic_DNA"/>
</dbReference>
<proteinExistence type="predicted"/>
<organism evidence="2 3">
    <name type="scientific">Eumeta variegata</name>
    <name type="common">Bagworm moth</name>
    <name type="synonym">Eumeta japonica</name>
    <dbReference type="NCBI Taxonomy" id="151549"/>
    <lineage>
        <taxon>Eukaryota</taxon>
        <taxon>Metazoa</taxon>
        <taxon>Ecdysozoa</taxon>
        <taxon>Arthropoda</taxon>
        <taxon>Hexapoda</taxon>
        <taxon>Insecta</taxon>
        <taxon>Pterygota</taxon>
        <taxon>Neoptera</taxon>
        <taxon>Endopterygota</taxon>
        <taxon>Lepidoptera</taxon>
        <taxon>Glossata</taxon>
        <taxon>Ditrysia</taxon>
        <taxon>Tineoidea</taxon>
        <taxon>Psychidae</taxon>
        <taxon>Oiketicinae</taxon>
        <taxon>Eumeta</taxon>
    </lineage>
</organism>
<feature type="region of interest" description="Disordered" evidence="1">
    <location>
        <begin position="61"/>
        <end position="85"/>
    </location>
</feature>
<feature type="compositionally biased region" description="Basic residues" evidence="1">
    <location>
        <begin position="68"/>
        <end position="84"/>
    </location>
</feature>
<dbReference type="Proteomes" id="UP000299102">
    <property type="component" value="Unassembled WGS sequence"/>
</dbReference>
<dbReference type="STRING" id="151549.A0A4C1WIB1"/>
<reference evidence="2 3" key="1">
    <citation type="journal article" date="2019" name="Commun. Biol.">
        <title>The bagworm genome reveals a unique fibroin gene that provides high tensile strength.</title>
        <authorList>
            <person name="Kono N."/>
            <person name="Nakamura H."/>
            <person name="Ohtoshi R."/>
            <person name="Tomita M."/>
            <person name="Numata K."/>
            <person name="Arakawa K."/>
        </authorList>
    </citation>
    <scope>NUCLEOTIDE SEQUENCE [LARGE SCALE GENOMIC DNA]</scope>
</reference>
<evidence type="ECO:0000313" key="2">
    <source>
        <dbReference type="EMBL" id="GBP49845.1"/>
    </source>
</evidence>
<evidence type="ECO:0000313" key="3">
    <source>
        <dbReference type="Proteomes" id="UP000299102"/>
    </source>
</evidence>